<evidence type="ECO:0000313" key="9">
    <source>
        <dbReference type="Proteomes" id="UP001381693"/>
    </source>
</evidence>
<protein>
    <submittedName>
        <fullName evidence="8">U3 small nucleolar ribonucleoprotein MPP10</fullName>
    </submittedName>
</protein>
<comment type="similarity">
    <text evidence="6">Belongs to the MPP10 family.</text>
</comment>
<reference evidence="8 9" key="1">
    <citation type="submission" date="2023-11" db="EMBL/GenBank/DDBJ databases">
        <title>Halocaridina rubra genome assembly.</title>
        <authorList>
            <person name="Smith C."/>
        </authorList>
    </citation>
    <scope>NUCLEOTIDE SEQUENCE [LARGE SCALE GENOMIC DNA]</scope>
    <source>
        <strain evidence="8">EP-1</strain>
        <tissue evidence="8">Whole</tissue>
    </source>
</reference>
<keyword evidence="4" id="KW-0539">Nucleus</keyword>
<evidence type="ECO:0000313" key="8">
    <source>
        <dbReference type="EMBL" id="KAK7083858.1"/>
    </source>
</evidence>
<name>A0AAN9ACY2_HALRR</name>
<sequence>PVITEDTTSLVEKIILNRIRSKAWDDVERVVKPNVNPYEYKKKLLLDQEKSKKSLAEIYEEEYLKQQKKDTDKEEEFPEHTDIREKMEEIFTLLDALSNYHYTPNMASAEVKIQSNMPAVTMEEATPISVTDASLLAPQEILAAVRGELQGKTELTQTDKKRERRHKKSIQKKKAQAQEQKLRENLKRAGNGRKLDAKTTLNVVKKAVKSGQVKLLDGQQHKVVKSSQSFFKQLQESTKVNVKGKKLDKNKKNNCDGKFSASKLLL</sequence>
<dbReference type="Proteomes" id="UP001381693">
    <property type="component" value="Unassembled WGS sequence"/>
</dbReference>
<dbReference type="GO" id="GO:0006364">
    <property type="term" value="P:rRNA processing"/>
    <property type="evidence" value="ECO:0007669"/>
    <property type="project" value="UniProtKB-KW"/>
</dbReference>
<organism evidence="8 9">
    <name type="scientific">Halocaridina rubra</name>
    <name type="common">Hawaiian red shrimp</name>
    <dbReference type="NCBI Taxonomy" id="373956"/>
    <lineage>
        <taxon>Eukaryota</taxon>
        <taxon>Metazoa</taxon>
        <taxon>Ecdysozoa</taxon>
        <taxon>Arthropoda</taxon>
        <taxon>Crustacea</taxon>
        <taxon>Multicrustacea</taxon>
        <taxon>Malacostraca</taxon>
        <taxon>Eumalacostraca</taxon>
        <taxon>Eucarida</taxon>
        <taxon>Decapoda</taxon>
        <taxon>Pleocyemata</taxon>
        <taxon>Caridea</taxon>
        <taxon>Atyoidea</taxon>
        <taxon>Atyidae</taxon>
        <taxon>Halocaridina</taxon>
    </lineage>
</organism>
<dbReference type="GO" id="GO:0034457">
    <property type="term" value="C:Mpp10 complex"/>
    <property type="evidence" value="ECO:0007669"/>
    <property type="project" value="InterPro"/>
</dbReference>
<dbReference type="AlphaFoldDB" id="A0AAN9ACY2"/>
<evidence type="ECO:0000256" key="5">
    <source>
        <dbReference type="ARBA" id="ARBA00023274"/>
    </source>
</evidence>
<feature type="region of interest" description="Disordered" evidence="7">
    <location>
        <begin position="155"/>
        <end position="178"/>
    </location>
</feature>
<dbReference type="Pfam" id="PF04006">
    <property type="entry name" value="Mpp10"/>
    <property type="match status" value="1"/>
</dbReference>
<comment type="subcellular location">
    <subcellularLocation>
        <location evidence="1">Nucleus</location>
        <location evidence="1">Nucleolus</location>
    </subcellularLocation>
</comment>
<keyword evidence="2" id="KW-0690">Ribosome biogenesis</keyword>
<dbReference type="InterPro" id="IPR012173">
    <property type="entry name" value="Mpp10"/>
</dbReference>
<keyword evidence="9" id="KW-1185">Reference proteome</keyword>
<dbReference type="GO" id="GO:0032040">
    <property type="term" value="C:small-subunit processome"/>
    <property type="evidence" value="ECO:0007669"/>
    <property type="project" value="TreeGrafter"/>
</dbReference>
<gene>
    <name evidence="8" type="primary">MPHOSPH10</name>
    <name evidence="8" type="ORF">SK128_027445</name>
</gene>
<evidence type="ECO:0000256" key="6">
    <source>
        <dbReference type="ARBA" id="ARBA00029455"/>
    </source>
</evidence>
<dbReference type="GO" id="GO:0005732">
    <property type="term" value="C:sno(s)RNA-containing ribonucleoprotein complex"/>
    <property type="evidence" value="ECO:0007669"/>
    <property type="project" value="InterPro"/>
</dbReference>
<evidence type="ECO:0000256" key="3">
    <source>
        <dbReference type="ARBA" id="ARBA00022552"/>
    </source>
</evidence>
<keyword evidence="3" id="KW-0698">rRNA processing</keyword>
<evidence type="ECO:0000256" key="4">
    <source>
        <dbReference type="ARBA" id="ARBA00023242"/>
    </source>
</evidence>
<evidence type="ECO:0000256" key="1">
    <source>
        <dbReference type="ARBA" id="ARBA00004604"/>
    </source>
</evidence>
<evidence type="ECO:0000256" key="2">
    <source>
        <dbReference type="ARBA" id="ARBA00022517"/>
    </source>
</evidence>
<evidence type="ECO:0000256" key="7">
    <source>
        <dbReference type="SAM" id="MobiDB-lite"/>
    </source>
</evidence>
<feature type="compositionally biased region" description="Basic residues" evidence="7">
    <location>
        <begin position="162"/>
        <end position="175"/>
    </location>
</feature>
<keyword evidence="5 8" id="KW-0687">Ribonucleoprotein</keyword>
<dbReference type="PANTHER" id="PTHR17039:SF0">
    <property type="entry name" value="U3 SMALL NUCLEOLAR RIBONUCLEOPROTEIN PROTEIN MPP10"/>
    <property type="match status" value="1"/>
</dbReference>
<feature type="non-terminal residue" evidence="8">
    <location>
        <position position="1"/>
    </location>
</feature>
<dbReference type="EMBL" id="JAXCGZ010002468">
    <property type="protein sequence ID" value="KAK7083858.1"/>
    <property type="molecule type" value="Genomic_DNA"/>
</dbReference>
<comment type="caution">
    <text evidence="8">The sequence shown here is derived from an EMBL/GenBank/DDBJ whole genome shotgun (WGS) entry which is preliminary data.</text>
</comment>
<proteinExistence type="inferred from homology"/>
<accession>A0AAN9ACY2</accession>
<dbReference type="PANTHER" id="PTHR17039">
    <property type="entry name" value="U3 SMALL NUCLEOLAR RIBONUCLEOPROTEIN PROTEIN MPP10"/>
    <property type="match status" value="1"/>
</dbReference>